<accession>A0AAW1K866</accession>
<dbReference type="SUPFAM" id="SSF141562">
    <property type="entry name" value="At5g01610-like"/>
    <property type="match status" value="1"/>
</dbReference>
<gene>
    <name evidence="1" type="ORF">RND81_06G082800</name>
</gene>
<comment type="caution">
    <text evidence="1">The sequence shown here is derived from an EMBL/GenBank/DDBJ whole genome shotgun (WGS) entry which is preliminary data.</text>
</comment>
<dbReference type="PANTHER" id="PTHR31676:SF7">
    <property type="entry name" value="DUF538 DOMAIN-CONTAINING PROTEIN"/>
    <property type="match status" value="1"/>
</dbReference>
<keyword evidence="2" id="KW-1185">Reference proteome</keyword>
<dbReference type="EMBL" id="JBDFQZ010000006">
    <property type="protein sequence ID" value="KAK9714265.1"/>
    <property type="molecule type" value="Genomic_DNA"/>
</dbReference>
<evidence type="ECO:0000313" key="1">
    <source>
        <dbReference type="EMBL" id="KAK9714265.1"/>
    </source>
</evidence>
<dbReference type="PANTHER" id="PTHR31676">
    <property type="entry name" value="T31J12.3 PROTEIN-RELATED"/>
    <property type="match status" value="1"/>
</dbReference>
<dbReference type="InterPro" id="IPR007493">
    <property type="entry name" value="DUF538"/>
</dbReference>
<proteinExistence type="predicted"/>
<name>A0AAW1K866_SAPOF</name>
<evidence type="ECO:0008006" key="3">
    <source>
        <dbReference type="Google" id="ProtNLM"/>
    </source>
</evidence>
<dbReference type="Gene3D" id="2.30.240.10">
    <property type="entry name" value="At5g01610-like"/>
    <property type="match status" value="1"/>
</dbReference>
<evidence type="ECO:0000313" key="2">
    <source>
        <dbReference type="Proteomes" id="UP001443914"/>
    </source>
</evidence>
<dbReference type="InterPro" id="IPR036758">
    <property type="entry name" value="At5g01610-like"/>
</dbReference>
<sequence>MAAKMIENNGENAEIYTGAEVCKQKLNELLKEINIPSGLFPMVDFLEFGYNKSTGFMWLILKNPVQHKFKKMNRVVSYDKHFTAFVENHRVTKIQGLKSKEIMIWITLSDVFIDDPASGNITIANPSGISTSMPISDFEDEDER</sequence>
<dbReference type="Proteomes" id="UP001443914">
    <property type="component" value="Unassembled WGS sequence"/>
</dbReference>
<organism evidence="1 2">
    <name type="scientific">Saponaria officinalis</name>
    <name type="common">Common soapwort</name>
    <name type="synonym">Lychnis saponaria</name>
    <dbReference type="NCBI Taxonomy" id="3572"/>
    <lineage>
        <taxon>Eukaryota</taxon>
        <taxon>Viridiplantae</taxon>
        <taxon>Streptophyta</taxon>
        <taxon>Embryophyta</taxon>
        <taxon>Tracheophyta</taxon>
        <taxon>Spermatophyta</taxon>
        <taxon>Magnoliopsida</taxon>
        <taxon>eudicotyledons</taxon>
        <taxon>Gunneridae</taxon>
        <taxon>Pentapetalae</taxon>
        <taxon>Caryophyllales</taxon>
        <taxon>Caryophyllaceae</taxon>
        <taxon>Caryophylleae</taxon>
        <taxon>Saponaria</taxon>
    </lineage>
</organism>
<dbReference type="Pfam" id="PF04398">
    <property type="entry name" value="DUF538"/>
    <property type="match status" value="1"/>
</dbReference>
<protein>
    <recommendedName>
        <fullName evidence="3">DUF538 domain-containing protein</fullName>
    </recommendedName>
</protein>
<reference evidence="1" key="1">
    <citation type="submission" date="2024-03" db="EMBL/GenBank/DDBJ databases">
        <title>WGS assembly of Saponaria officinalis var. Norfolk2.</title>
        <authorList>
            <person name="Jenkins J."/>
            <person name="Shu S."/>
            <person name="Grimwood J."/>
            <person name="Barry K."/>
            <person name="Goodstein D."/>
            <person name="Schmutz J."/>
            <person name="Leebens-Mack J."/>
            <person name="Osbourn A."/>
        </authorList>
    </citation>
    <scope>NUCLEOTIDE SEQUENCE [LARGE SCALE GENOMIC DNA]</scope>
    <source>
        <strain evidence="1">JIC</strain>
    </source>
</reference>
<dbReference type="AlphaFoldDB" id="A0AAW1K866"/>